<sequence>MYTFCFEVVEANTGQLLSRKSCAMAYLALNDPPLLNLLAKGERIAAREVQNIVFQWTPRNMGSPAAAFHTRYEFTLKELWDRGMAPEAGFESSQALYQSTLSSTTLLLGPTEPQLIPGKRYAWRVRAISTSPTGEQTDNYRNHGWSEIYWFDYQDDCQPPSAIQASITGTQATVKWESPPGTRPAGGYTLKYREQALSGGNSYIINTLETSTTLNGLKPGLVYEYRIGSVCTTGGFSAGADNGTYSPVLKLETAANATDAVTTNCGMIAAEISISNKNPISSLAAGELFTAGKFPVRITRFSGSRSFSGEGYLTIPMLGQVNVKVRFKAMLGMM</sequence>
<dbReference type="Gene3D" id="2.60.40.10">
    <property type="entry name" value="Immunoglobulins"/>
    <property type="match status" value="2"/>
</dbReference>
<dbReference type="Proteomes" id="UP000199572">
    <property type="component" value="Unassembled WGS sequence"/>
</dbReference>
<dbReference type="PROSITE" id="PS50853">
    <property type="entry name" value="FN3"/>
    <property type="match status" value="1"/>
</dbReference>
<organism evidence="2 3">
    <name type="scientific">Pedobacter rhizosphaerae</name>
    <dbReference type="NCBI Taxonomy" id="390241"/>
    <lineage>
        <taxon>Bacteria</taxon>
        <taxon>Pseudomonadati</taxon>
        <taxon>Bacteroidota</taxon>
        <taxon>Sphingobacteriia</taxon>
        <taxon>Sphingobacteriales</taxon>
        <taxon>Sphingobacteriaceae</taxon>
        <taxon>Pedobacter</taxon>
    </lineage>
</organism>
<dbReference type="OrthoDB" id="1521695at2"/>
<keyword evidence="3" id="KW-1185">Reference proteome</keyword>
<dbReference type="EMBL" id="FOGG01000009">
    <property type="protein sequence ID" value="SER46207.1"/>
    <property type="molecule type" value="Genomic_DNA"/>
</dbReference>
<feature type="domain" description="Fibronectin type-III" evidence="1">
    <location>
        <begin position="159"/>
        <end position="256"/>
    </location>
</feature>
<dbReference type="Pfam" id="PF00041">
    <property type="entry name" value="fn3"/>
    <property type="match status" value="1"/>
</dbReference>
<dbReference type="AlphaFoldDB" id="A0A1H9PDG2"/>
<dbReference type="InterPro" id="IPR036116">
    <property type="entry name" value="FN3_sf"/>
</dbReference>
<protein>
    <submittedName>
        <fullName evidence="2">Fibronectin type III domain-containing protein</fullName>
    </submittedName>
</protein>
<evidence type="ECO:0000313" key="3">
    <source>
        <dbReference type="Proteomes" id="UP000199572"/>
    </source>
</evidence>
<dbReference type="CDD" id="cd00063">
    <property type="entry name" value="FN3"/>
    <property type="match status" value="1"/>
</dbReference>
<dbReference type="STRING" id="390241.SAMN04488023_109142"/>
<dbReference type="SMART" id="SM00060">
    <property type="entry name" value="FN3"/>
    <property type="match status" value="1"/>
</dbReference>
<dbReference type="RefSeq" id="WP_090883825.1">
    <property type="nucleotide sequence ID" value="NZ_FOGG01000009.1"/>
</dbReference>
<evidence type="ECO:0000259" key="1">
    <source>
        <dbReference type="PROSITE" id="PS50853"/>
    </source>
</evidence>
<gene>
    <name evidence="2" type="ORF">SAMN04488023_109142</name>
</gene>
<name>A0A1H9PDG2_9SPHI</name>
<proteinExistence type="predicted"/>
<evidence type="ECO:0000313" key="2">
    <source>
        <dbReference type="EMBL" id="SER46207.1"/>
    </source>
</evidence>
<dbReference type="SUPFAM" id="SSF49265">
    <property type="entry name" value="Fibronectin type III"/>
    <property type="match status" value="1"/>
</dbReference>
<reference evidence="2 3" key="1">
    <citation type="submission" date="2016-10" db="EMBL/GenBank/DDBJ databases">
        <authorList>
            <person name="de Groot N.N."/>
        </authorList>
    </citation>
    <scope>NUCLEOTIDE SEQUENCE [LARGE SCALE GENOMIC DNA]</scope>
    <source>
        <strain evidence="2 3">DSM 18610</strain>
    </source>
</reference>
<accession>A0A1H9PDG2</accession>
<dbReference type="InterPro" id="IPR013783">
    <property type="entry name" value="Ig-like_fold"/>
</dbReference>
<dbReference type="InterPro" id="IPR003961">
    <property type="entry name" value="FN3_dom"/>
</dbReference>